<keyword evidence="3" id="KW-1185">Reference proteome</keyword>
<keyword evidence="1" id="KW-0472">Membrane</keyword>
<organism evidence="2 3">
    <name type="scientific">Gracilibacillus dipsosauri</name>
    <dbReference type="NCBI Taxonomy" id="178340"/>
    <lineage>
        <taxon>Bacteria</taxon>
        <taxon>Bacillati</taxon>
        <taxon>Bacillota</taxon>
        <taxon>Bacilli</taxon>
        <taxon>Bacillales</taxon>
        <taxon>Bacillaceae</taxon>
        <taxon>Gracilibacillus</taxon>
    </lineage>
</organism>
<dbReference type="AlphaFoldDB" id="A0A317L152"/>
<sequence>MESIYPILVLIHIISAIVGIGPGFVLTKIIKSAKTMDEIRYAFRLKKRIHVFVMTGGILLLVTGLLMGFIHPILFKQGWYLTSLTLYFIAIGLGPTLLKKYAAPINEMLKTHKGDDVPESYADHVQKLLRTEYVENTLLLFIIIMMILKPF</sequence>
<feature type="transmembrane region" description="Helical" evidence="1">
    <location>
        <begin position="6"/>
        <end position="30"/>
    </location>
</feature>
<keyword evidence="1" id="KW-0812">Transmembrane</keyword>
<dbReference type="RefSeq" id="WP_054787163.1">
    <property type="nucleotide sequence ID" value="NZ_QGTD01000005.1"/>
</dbReference>
<accession>A0A317L152</accession>
<feature type="transmembrane region" description="Helical" evidence="1">
    <location>
        <begin position="51"/>
        <end position="73"/>
    </location>
</feature>
<feature type="transmembrane region" description="Helical" evidence="1">
    <location>
        <begin position="79"/>
        <end position="98"/>
    </location>
</feature>
<evidence type="ECO:0000313" key="3">
    <source>
        <dbReference type="Proteomes" id="UP000245624"/>
    </source>
</evidence>
<gene>
    <name evidence="2" type="ORF">DLJ74_05995</name>
</gene>
<protein>
    <submittedName>
        <fullName evidence="2">DUF2269 domain-containing protein</fullName>
    </submittedName>
</protein>
<evidence type="ECO:0000256" key="1">
    <source>
        <dbReference type="SAM" id="Phobius"/>
    </source>
</evidence>
<name>A0A317L152_9BACI</name>
<dbReference type="OrthoDB" id="1493393at2"/>
<keyword evidence="1" id="KW-1133">Transmembrane helix</keyword>
<reference evidence="2 3" key="1">
    <citation type="submission" date="2018-05" db="EMBL/GenBank/DDBJ databases">
        <title>Genomic analysis of Gracilibacillus dipsosauri DD1 reveals novel features of a salt-tolerant amylase.</title>
        <authorList>
            <person name="Deutch C.E."/>
            <person name="Yang S."/>
        </authorList>
    </citation>
    <scope>NUCLEOTIDE SEQUENCE [LARGE SCALE GENOMIC DNA]</scope>
    <source>
        <strain evidence="2 3">DD1</strain>
    </source>
</reference>
<dbReference type="Pfam" id="PF10027">
    <property type="entry name" value="DUF2269"/>
    <property type="match status" value="1"/>
</dbReference>
<evidence type="ECO:0000313" key="2">
    <source>
        <dbReference type="EMBL" id="PWU69522.1"/>
    </source>
</evidence>
<dbReference type="InterPro" id="IPR018729">
    <property type="entry name" value="DUF2269_transmembrane"/>
</dbReference>
<dbReference type="Proteomes" id="UP000245624">
    <property type="component" value="Unassembled WGS sequence"/>
</dbReference>
<dbReference type="EMBL" id="QGTD01000005">
    <property type="protein sequence ID" value="PWU69522.1"/>
    <property type="molecule type" value="Genomic_DNA"/>
</dbReference>
<comment type="caution">
    <text evidence="2">The sequence shown here is derived from an EMBL/GenBank/DDBJ whole genome shotgun (WGS) entry which is preliminary data.</text>
</comment>
<proteinExistence type="predicted"/>